<dbReference type="PANTHER" id="PTHR23037">
    <property type="entry name" value="CYTOKINE RECEPTOR"/>
    <property type="match status" value="1"/>
</dbReference>
<evidence type="ECO:0000256" key="7">
    <source>
        <dbReference type="ARBA" id="ARBA00023180"/>
    </source>
</evidence>
<evidence type="ECO:0000256" key="2">
    <source>
        <dbReference type="ARBA" id="ARBA00022692"/>
    </source>
</evidence>
<reference evidence="11" key="3">
    <citation type="submission" date="2025-09" db="UniProtKB">
        <authorList>
            <consortium name="Ensembl"/>
        </authorList>
    </citation>
    <scope>IDENTIFICATION</scope>
</reference>
<evidence type="ECO:0000256" key="4">
    <source>
        <dbReference type="ARBA" id="ARBA00022989"/>
    </source>
</evidence>
<keyword evidence="2 8" id="KW-0812">Transmembrane</keyword>
<feature type="domain" description="Fibronectin type-III" evidence="10">
    <location>
        <begin position="28"/>
        <end position="127"/>
    </location>
</feature>
<keyword evidence="7" id="KW-0325">Glycoprotein</keyword>
<keyword evidence="5 8" id="KW-0472">Membrane</keyword>
<evidence type="ECO:0000256" key="6">
    <source>
        <dbReference type="ARBA" id="ARBA00023170"/>
    </source>
</evidence>
<dbReference type="CDD" id="cd00063">
    <property type="entry name" value="FN3"/>
    <property type="match status" value="1"/>
</dbReference>
<dbReference type="InterPro" id="IPR013783">
    <property type="entry name" value="Ig-like_fold"/>
</dbReference>
<gene>
    <name evidence="11" type="primary">LOC115438258</name>
</gene>
<dbReference type="Ensembl" id="ENSSORT00005030224.1">
    <property type="protein sequence ID" value="ENSSORP00005029391.1"/>
    <property type="gene ID" value="ENSSORG00005014024.1"/>
</dbReference>
<dbReference type="InterPro" id="IPR003961">
    <property type="entry name" value="FN3_dom"/>
</dbReference>
<keyword evidence="6" id="KW-0675">Receptor</keyword>
<dbReference type="SUPFAM" id="SSF49265">
    <property type="entry name" value="Fibronectin type III"/>
    <property type="match status" value="1"/>
</dbReference>
<feature type="transmembrane region" description="Helical" evidence="8">
    <location>
        <begin position="313"/>
        <end position="337"/>
    </location>
</feature>
<keyword evidence="3 9" id="KW-0732">Signal</keyword>
<keyword evidence="12" id="KW-1185">Reference proteome</keyword>
<evidence type="ECO:0000256" key="8">
    <source>
        <dbReference type="SAM" id="Phobius"/>
    </source>
</evidence>
<dbReference type="RefSeq" id="XP_030017573.1">
    <property type="nucleotide sequence ID" value="XM_030161713.1"/>
</dbReference>
<evidence type="ECO:0000313" key="11">
    <source>
        <dbReference type="Ensembl" id="ENSSORP00005029391.1"/>
    </source>
</evidence>
<evidence type="ECO:0000256" key="1">
    <source>
        <dbReference type="ARBA" id="ARBA00004479"/>
    </source>
</evidence>
<sequence>MTSTWGFCSVLCVAIIRLSHGETGHLPPPTELTYTWLDSLTVNVSWKEPVLPDGCEIDHYEVKVQDTEEIKVQGFPEWTGETHFHGDLLTEKSESAQWISSVRAFGRQSCKDLKSTTVTKPIKTKKPKAKVVEDFKCYINKSHLECSWKAVNPSQELSLSFRLCGQHKAPINECDRIYTSGERTVCHIKNKKEKFVQEDICMIATTDTGLSTFMIKYVLPSPKMSISEDGSNLLLKIEESEVAPAHCWRYNVCYTECNTHKPCQESSENVIKVPYDNHCRYEFRYEVRSDRSCVEMRSDWSDVVTYGDSNPDMMMTVVFIIVPVVLSACVILSCYCFRRHSHIICPTIPDPSAIFKEMMMMNGNKDVKPITSMLYSPEEEEQCKITLVAEDSDLHQNS</sequence>
<comment type="subcellular location">
    <subcellularLocation>
        <location evidence="1">Membrane</location>
        <topology evidence="1">Single-pass type I membrane protein</topology>
    </subcellularLocation>
</comment>
<dbReference type="FunCoup" id="A0A673AJ61">
    <property type="interactions" value="18"/>
</dbReference>
<dbReference type="PROSITE" id="PS50853">
    <property type="entry name" value="FN3"/>
    <property type="match status" value="1"/>
</dbReference>
<dbReference type="GO" id="GO:0009897">
    <property type="term" value="C:external side of plasma membrane"/>
    <property type="evidence" value="ECO:0007669"/>
    <property type="project" value="TreeGrafter"/>
</dbReference>
<dbReference type="InParanoid" id="A0A673AJ61"/>
<evidence type="ECO:0000256" key="9">
    <source>
        <dbReference type="SAM" id="SignalP"/>
    </source>
</evidence>
<reference evidence="11" key="1">
    <citation type="submission" date="2019-06" db="EMBL/GenBank/DDBJ databases">
        <authorList>
            <consortium name="Wellcome Sanger Institute Data Sharing"/>
        </authorList>
    </citation>
    <scope>NUCLEOTIDE SEQUENCE [LARGE SCALE GENOMIC DNA]</scope>
</reference>
<evidence type="ECO:0000256" key="3">
    <source>
        <dbReference type="ARBA" id="ARBA00022729"/>
    </source>
</evidence>
<dbReference type="PANTHER" id="PTHR23037:SF46">
    <property type="entry name" value="INTERLEUKIN 5 RECEPTOR SUBUNIT ALPHA"/>
    <property type="match status" value="1"/>
</dbReference>
<feature type="chain" id="PRO_5025345514" evidence="9">
    <location>
        <begin position="22"/>
        <end position="398"/>
    </location>
</feature>
<dbReference type="InterPro" id="IPR036116">
    <property type="entry name" value="FN3_sf"/>
</dbReference>
<evidence type="ECO:0000313" key="12">
    <source>
        <dbReference type="Proteomes" id="UP000472271"/>
    </source>
</evidence>
<dbReference type="Proteomes" id="UP000472271">
    <property type="component" value="Chromosome 18"/>
</dbReference>
<dbReference type="OrthoDB" id="9940625at2759"/>
<reference evidence="11" key="2">
    <citation type="submission" date="2025-08" db="UniProtKB">
        <authorList>
            <consortium name="Ensembl"/>
        </authorList>
    </citation>
    <scope>IDENTIFICATION</scope>
</reference>
<dbReference type="Gene3D" id="2.60.40.10">
    <property type="entry name" value="Immunoglobulins"/>
    <property type="match status" value="2"/>
</dbReference>
<evidence type="ECO:0000256" key="5">
    <source>
        <dbReference type="ARBA" id="ARBA00023136"/>
    </source>
</evidence>
<dbReference type="GeneID" id="115438258"/>
<name>A0A673AJ61_9TELE</name>
<evidence type="ECO:0000259" key="10">
    <source>
        <dbReference type="PROSITE" id="PS50853"/>
    </source>
</evidence>
<accession>A0A673AJ61</accession>
<dbReference type="GO" id="GO:0004896">
    <property type="term" value="F:cytokine receptor activity"/>
    <property type="evidence" value="ECO:0007669"/>
    <property type="project" value="TreeGrafter"/>
</dbReference>
<protein>
    <submittedName>
        <fullName evidence="11">Interleukin-13 receptor subunit alpha-1-like</fullName>
    </submittedName>
</protein>
<organism evidence="11 12">
    <name type="scientific">Sphaeramia orbicularis</name>
    <name type="common">orbiculate cardinalfish</name>
    <dbReference type="NCBI Taxonomy" id="375764"/>
    <lineage>
        <taxon>Eukaryota</taxon>
        <taxon>Metazoa</taxon>
        <taxon>Chordata</taxon>
        <taxon>Craniata</taxon>
        <taxon>Vertebrata</taxon>
        <taxon>Euteleostomi</taxon>
        <taxon>Actinopterygii</taxon>
        <taxon>Neopterygii</taxon>
        <taxon>Teleostei</taxon>
        <taxon>Neoteleostei</taxon>
        <taxon>Acanthomorphata</taxon>
        <taxon>Gobiaria</taxon>
        <taxon>Kurtiformes</taxon>
        <taxon>Apogonoidei</taxon>
        <taxon>Apogonidae</taxon>
        <taxon>Apogoninae</taxon>
        <taxon>Sphaeramia</taxon>
    </lineage>
</organism>
<dbReference type="AlphaFoldDB" id="A0A673AJ61"/>
<proteinExistence type="predicted"/>
<keyword evidence="4 8" id="KW-1133">Transmembrane helix</keyword>
<feature type="signal peptide" evidence="9">
    <location>
        <begin position="1"/>
        <end position="21"/>
    </location>
</feature>